<gene>
    <name evidence="1" type="ORF">BS47DRAFT_1387861</name>
</gene>
<organism evidence="1 2">
    <name type="scientific">Hydnum rufescens UP504</name>
    <dbReference type="NCBI Taxonomy" id="1448309"/>
    <lineage>
        <taxon>Eukaryota</taxon>
        <taxon>Fungi</taxon>
        <taxon>Dikarya</taxon>
        <taxon>Basidiomycota</taxon>
        <taxon>Agaricomycotina</taxon>
        <taxon>Agaricomycetes</taxon>
        <taxon>Cantharellales</taxon>
        <taxon>Hydnaceae</taxon>
        <taxon>Hydnum</taxon>
    </lineage>
</organism>
<accession>A0A9P6B9F9</accession>
<keyword evidence="2" id="KW-1185">Reference proteome</keyword>
<dbReference type="AlphaFoldDB" id="A0A9P6B9F9"/>
<reference evidence="1" key="1">
    <citation type="journal article" date="2020" name="Nat. Commun.">
        <title>Large-scale genome sequencing of mycorrhizal fungi provides insights into the early evolution of symbiotic traits.</title>
        <authorList>
            <person name="Miyauchi S."/>
            <person name="Kiss E."/>
            <person name="Kuo A."/>
            <person name="Drula E."/>
            <person name="Kohler A."/>
            <person name="Sanchez-Garcia M."/>
            <person name="Morin E."/>
            <person name="Andreopoulos B."/>
            <person name="Barry K.W."/>
            <person name="Bonito G."/>
            <person name="Buee M."/>
            <person name="Carver A."/>
            <person name="Chen C."/>
            <person name="Cichocki N."/>
            <person name="Clum A."/>
            <person name="Culley D."/>
            <person name="Crous P.W."/>
            <person name="Fauchery L."/>
            <person name="Girlanda M."/>
            <person name="Hayes R.D."/>
            <person name="Keri Z."/>
            <person name="LaButti K."/>
            <person name="Lipzen A."/>
            <person name="Lombard V."/>
            <person name="Magnuson J."/>
            <person name="Maillard F."/>
            <person name="Murat C."/>
            <person name="Nolan M."/>
            <person name="Ohm R.A."/>
            <person name="Pangilinan J."/>
            <person name="Pereira M.F."/>
            <person name="Perotto S."/>
            <person name="Peter M."/>
            <person name="Pfister S."/>
            <person name="Riley R."/>
            <person name="Sitrit Y."/>
            <person name="Stielow J.B."/>
            <person name="Szollosi G."/>
            <person name="Zifcakova L."/>
            <person name="Stursova M."/>
            <person name="Spatafora J.W."/>
            <person name="Tedersoo L."/>
            <person name="Vaario L.M."/>
            <person name="Yamada A."/>
            <person name="Yan M."/>
            <person name="Wang P."/>
            <person name="Xu J."/>
            <person name="Bruns T."/>
            <person name="Baldrian P."/>
            <person name="Vilgalys R."/>
            <person name="Dunand C."/>
            <person name="Henrissat B."/>
            <person name="Grigoriev I.V."/>
            <person name="Hibbett D."/>
            <person name="Nagy L.G."/>
            <person name="Martin F.M."/>
        </authorList>
    </citation>
    <scope>NUCLEOTIDE SEQUENCE</scope>
    <source>
        <strain evidence="1">UP504</strain>
    </source>
</reference>
<proteinExistence type="predicted"/>
<comment type="caution">
    <text evidence="1">The sequence shown here is derived from an EMBL/GenBank/DDBJ whole genome shotgun (WGS) entry which is preliminary data.</text>
</comment>
<sequence>MREDRLLQVWQSLPHILHDSGKLYARPPKLPQRVLELGLADFLMNMRGRFIAWLRVSSMKTEPFFIDLVKTVEPSSFLALPGTLALTDSDWSRNRPNEWLVGRLLSVFCIVASSPNPAYSSMLWFPRILTHSLKPGYPPRLFPYFLVKGEGRTEKKDIILHPMTCIVCSVRALTPPQLEDGSFNPLSIFFPVAGIFVEVTNLSIRFLSLRMIESALGTTRSSTFPLSIRNRRPSPTHGSRSLIIVPNAYYAPTEMDDAAFDSFILTGRGLYVFRATISNNCSLSARCFRYFAQLLEIKGRKPVTDVKRRRLLITPADMEIICSVPEDREGIYILDTADCDDPLKVASTFHPRIFHAMSSLWPTGNSQL</sequence>
<protein>
    <submittedName>
        <fullName evidence="1">Uncharacterized protein</fullName>
    </submittedName>
</protein>
<dbReference type="Proteomes" id="UP000886523">
    <property type="component" value="Unassembled WGS sequence"/>
</dbReference>
<name>A0A9P6B9F9_9AGAM</name>
<evidence type="ECO:0000313" key="1">
    <source>
        <dbReference type="EMBL" id="KAF9519929.1"/>
    </source>
</evidence>
<evidence type="ECO:0000313" key="2">
    <source>
        <dbReference type="Proteomes" id="UP000886523"/>
    </source>
</evidence>
<dbReference type="EMBL" id="MU128915">
    <property type="protein sequence ID" value="KAF9519929.1"/>
    <property type="molecule type" value="Genomic_DNA"/>
</dbReference>